<evidence type="ECO:0000256" key="3">
    <source>
        <dbReference type="ARBA" id="ARBA00022475"/>
    </source>
</evidence>
<dbReference type="EMBL" id="JBBUTG010000004">
    <property type="protein sequence ID" value="MEK8030834.1"/>
    <property type="molecule type" value="Genomic_DNA"/>
</dbReference>
<evidence type="ECO:0000256" key="5">
    <source>
        <dbReference type="ARBA" id="ARBA00022692"/>
    </source>
</evidence>
<evidence type="ECO:0000256" key="2">
    <source>
        <dbReference type="ARBA" id="ARBA00004651"/>
    </source>
</evidence>
<keyword evidence="6" id="KW-0479">Metal-binding</keyword>
<dbReference type="Pfam" id="PF01435">
    <property type="entry name" value="Peptidase_M48"/>
    <property type="match status" value="1"/>
</dbReference>
<keyword evidence="8" id="KW-0862">Zinc</keyword>
<gene>
    <name evidence="13" type="ORF">AACH06_08420</name>
</gene>
<keyword evidence="4" id="KW-0645">Protease</keyword>
<keyword evidence="5" id="KW-0812">Transmembrane</keyword>
<keyword evidence="3" id="KW-1003">Cell membrane</keyword>
<dbReference type="InterPro" id="IPR050083">
    <property type="entry name" value="HtpX_protease"/>
</dbReference>
<feature type="domain" description="Peptidase M48" evidence="12">
    <location>
        <begin position="85"/>
        <end position="252"/>
    </location>
</feature>
<keyword evidence="10" id="KW-0482">Metalloprotease</keyword>
<reference evidence="13 14" key="1">
    <citation type="submission" date="2024-04" db="EMBL/GenBank/DDBJ databases">
        <title>Novel species of the genus Ideonella isolated from streams.</title>
        <authorList>
            <person name="Lu H."/>
        </authorList>
    </citation>
    <scope>NUCLEOTIDE SEQUENCE [LARGE SCALE GENOMIC DNA]</scope>
    <source>
        <strain evidence="13 14">DXS29W</strain>
    </source>
</reference>
<proteinExistence type="predicted"/>
<evidence type="ECO:0000256" key="7">
    <source>
        <dbReference type="ARBA" id="ARBA00022801"/>
    </source>
</evidence>
<dbReference type="CDD" id="cd07328">
    <property type="entry name" value="M48_Ste24p_like"/>
    <property type="match status" value="1"/>
</dbReference>
<evidence type="ECO:0000256" key="11">
    <source>
        <dbReference type="ARBA" id="ARBA00023136"/>
    </source>
</evidence>
<evidence type="ECO:0000256" key="4">
    <source>
        <dbReference type="ARBA" id="ARBA00022670"/>
    </source>
</evidence>
<evidence type="ECO:0000313" key="13">
    <source>
        <dbReference type="EMBL" id="MEK8030834.1"/>
    </source>
</evidence>
<accession>A0ABU9BLL7</accession>
<dbReference type="Gene3D" id="3.30.2010.10">
    <property type="entry name" value="Metalloproteases ('zincins'), catalytic domain"/>
    <property type="match status" value="1"/>
</dbReference>
<sequence length="535" mass="57765">MSAWAAAPLRGWRLMDALSSLHGHEVGRDEAPALWATLDELAARLRMQPVDRILVISGPGAAAMEHPELRRPWRRQRTLAVGLPLLAGLTVVQMQAVIAHEMAHFSQHFGWFGYWWSWAAQVGRRWLGASAASAWFSSRSAHGFGPWLGQAAGAAAARAEFEADAWAAKVTSAGALGEALLRLAVASAKPAPVFGDGPLPEAPWHDAAPGLGAAVGVGELADALRLDSERHARQARSRGAHPSAQDRIDALHWPAPAELPAIPTDEAAGPRWWGEAGWAERLRFERLCWRAENARAWHTEACWREACSAELARVRADDLDTVWECAHTLGLTLPLPPDDDLTPDAAPPLHAYWRGVAWQASDAAEATWWLQAAARHSAGLEAPACLRLLEPMPGRAPRSAQVRESLADARERRNHAKARAAEAGWAEAHPVQAAAWRTGALRQALAADPAVLEAFWLQQTIDAPGARRYPIVTLCLSLSEEASHDAAACAMAYSPLLARVITPAAVGQVECLGQGGVSPVSLARLLERQPELRLK</sequence>
<keyword evidence="7" id="KW-0378">Hydrolase</keyword>
<evidence type="ECO:0000256" key="9">
    <source>
        <dbReference type="ARBA" id="ARBA00022989"/>
    </source>
</evidence>
<dbReference type="InterPro" id="IPR001915">
    <property type="entry name" value="Peptidase_M48"/>
</dbReference>
<organism evidence="13 14">
    <name type="scientific">Ideonella lacteola</name>
    <dbReference type="NCBI Taxonomy" id="2984193"/>
    <lineage>
        <taxon>Bacteria</taxon>
        <taxon>Pseudomonadati</taxon>
        <taxon>Pseudomonadota</taxon>
        <taxon>Betaproteobacteria</taxon>
        <taxon>Burkholderiales</taxon>
        <taxon>Sphaerotilaceae</taxon>
        <taxon>Ideonella</taxon>
    </lineage>
</organism>
<protein>
    <submittedName>
        <fullName evidence="13">M48 family metallopeptidase</fullName>
    </submittedName>
</protein>
<comment type="cofactor">
    <cofactor evidence="1">
        <name>Zn(2+)</name>
        <dbReference type="ChEBI" id="CHEBI:29105"/>
    </cofactor>
</comment>
<evidence type="ECO:0000256" key="6">
    <source>
        <dbReference type="ARBA" id="ARBA00022723"/>
    </source>
</evidence>
<evidence type="ECO:0000256" key="10">
    <source>
        <dbReference type="ARBA" id="ARBA00023049"/>
    </source>
</evidence>
<evidence type="ECO:0000259" key="12">
    <source>
        <dbReference type="Pfam" id="PF01435"/>
    </source>
</evidence>
<dbReference type="RefSeq" id="WP_341425207.1">
    <property type="nucleotide sequence ID" value="NZ_JBBUTG010000004.1"/>
</dbReference>
<name>A0ABU9BLL7_9BURK</name>
<dbReference type="PANTHER" id="PTHR43221:SF1">
    <property type="entry name" value="PROTEASE HTPX"/>
    <property type="match status" value="1"/>
</dbReference>
<keyword evidence="9" id="KW-1133">Transmembrane helix</keyword>
<dbReference type="Proteomes" id="UP001371218">
    <property type="component" value="Unassembled WGS sequence"/>
</dbReference>
<evidence type="ECO:0000313" key="14">
    <source>
        <dbReference type="Proteomes" id="UP001371218"/>
    </source>
</evidence>
<comment type="caution">
    <text evidence="13">The sequence shown here is derived from an EMBL/GenBank/DDBJ whole genome shotgun (WGS) entry which is preliminary data.</text>
</comment>
<keyword evidence="11" id="KW-0472">Membrane</keyword>
<evidence type="ECO:0000256" key="1">
    <source>
        <dbReference type="ARBA" id="ARBA00001947"/>
    </source>
</evidence>
<keyword evidence="14" id="KW-1185">Reference proteome</keyword>
<evidence type="ECO:0000256" key="8">
    <source>
        <dbReference type="ARBA" id="ARBA00022833"/>
    </source>
</evidence>
<dbReference type="PANTHER" id="PTHR43221">
    <property type="entry name" value="PROTEASE HTPX"/>
    <property type="match status" value="1"/>
</dbReference>
<comment type="subcellular location">
    <subcellularLocation>
        <location evidence="2">Cell membrane</location>
        <topology evidence="2">Multi-pass membrane protein</topology>
    </subcellularLocation>
</comment>